<proteinExistence type="predicted"/>
<protein>
    <submittedName>
        <fullName evidence="3">Hira domain-containing protein</fullName>
    </submittedName>
</protein>
<keyword evidence="2" id="KW-1185">Reference proteome</keyword>
<feature type="transmembrane region" description="Helical" evidence="1">
    <location>
        <begin position="6"/>
        <end position="27"/>
    </location>
</feature>
<keyword evidence="1" id="KW-1133">Transmembrane helix</keyword>
<reference evidence="3" key="1">
    <citation type="submission" date="2016-11" db="UniProtKB">
        <authorList>
            <consortium name="WormBaseParasite"/>
        </authorList>
    </citation>
    <scope>IDENTIFICATION</scope>
</reference>
<evidence type="ECO:0000313" key="3">
    <source>
        <dbReference type="WBParaSite" id="MhA1_Contig1455.frz3.gene5"/>
    </source>
</evidence>
<dbReference type="Proteomes" id="UP000095281">
    <property type="component" value="Unplaced"/>
</dbReference>
<dbReference type="WBParaSite" id="MhA1_Contig1455.frz3.gene5">
    <property type="protein sequence ID" value="MhA1_Contig1455.frz3.gene5"/>
    <property type="gene ID" value="MhA1_Contig1455.frz3.gene5"/>
</dbReference>
<evidence type="ECO:0000313" key="2">
    <source>
        <dbReference type="Proteomes" id="UP000095281"/>
    </source>
</evidence>
<evidence type="ECO:0000256" key="1">
    <source>
        <dbReference type="SAM" id="Phobius"/>
    </source>
</evidence>
<accession>A0A1I8B6S5</accession>
<organism evidence="2 3">
    <name type="scientific">Meloidogyne hapla</name>
    <name type="common">Root-knot nematode worm</name>
    <dbReference type="NCBI Taxonomy" id="6305"/>
    <lineage>
        <taxon>Eukaryota</taxon>
        <taxon>Metazoa</taxon>
        <taxon>Ecdysozoa</taxon>
        <taxon>Nematoda</taxon>
        <taxon>Chromadorea</taxon>
        <taxon>Rhabditida</taxon>
        <taxon>Tylenchina</taxon>
        <taxon>Tylenchomorpha</taxon>
        <taxon>Tylenchoidea</taxon>
        <taxon>Meloidogynidae</taxon>
        <taxon>Meloidogyninae</taxon>
        <taxon>Meloidogyne</taxon>
    </lineage>
</organism>
<name>A0A1I8B6S5_MELHA</name>
<dbReference type="AlphaFoldDB" id="A0A1I8B6S5"/>
<keyword evidence="1" id="KW-0812">Transmembrane</keyword>
<keyword evidence="1" id="KW-0472">Membrane</keyword>
<sequence length="374" mass="43254">MNSVFVFSYSGIIYIFGSASNAPILFINSTDYRIAYLTEFKIIKSFFKRIFNNSVNPTPTNPLVNISNVNQLPPLIISHEFIGNNKILTVNLSNISVIVTDYDNLIALNIVRPRRLLKFFFNKIDQNLKIIIECSEKDAGLKLLLNEKESLYESDLFDYRVCIKDEYLMTIVTNNQNKIKLPFICDEAIYEKLENNYFISLNFVEEMSGKLNHSINCNLYKIENKVINNEENVGNLIMNNPDENVGKMIINNISDERNKISSQQNNQINKPQILKNSQQAIKNSNKFGNHFEGEPSNLAHHTNNLSNIKQNNVINLPKEDDTKRSLLLQNLRSLWALASKKLDNDWFVARIERNRKEKGISENYFKNLIVMFSH</sequence>